<accession>A0AAV7X8X4</accession>
<dbReference type="PANTHER" id="PTHR46579:SF1">
    <property type="entry name" value="F5_8 TYPE C DOMAIN-CONTAINING PROTEIN"/>
    <property type="match status" value="1"/>
</dbReference>
<evidence type="ECO:0000313" key="1">
    <source>
        <dbReference type="EMBL" id="KAJ1520379.1"/>
    </source>
</evidence>
<name>A0AAV7X8X4_9NEOP</name>
<dbReference type="Proteomes" id="UP001075354">
    <property type="component" value="Chromosome 14"/>
</dbReference>
<organism evidence="1 2">
    <name type="scientific">Megalurothrips usitatus</name>
    <name type="common">bean blossom thrips</name>
    <dbReference type="NCBI Taxonomy" id="439358"/>
    <lineage>
        <taxon>Eukaryota</taxon>
        <taxon>Metazoa</taxon>
        <taxon>Ecdysozoa</taxon>
        <taxon>Arthropoda</taxon>
        <taxon>Hexapoda</taxon>
        <taxon>Insecta</taxon>
        <taxon>Pterygota</taxon>
        <taxon>Neoptera</taxon>
        <taxon>Paraneoptera</taxon>
        <taxon>Thysanoptera</taxon>
        <taxon>Terebrantia</taxon>
        <taxon>Thripoidea</taxon>
        <taxon>Thripidae</taxon>
        <taxon>Megalurothrips</taxon>
    </lineage>
</organism>
<dbReference type="EMBL" id="JAPTSV010000014">
    <property type="protein sequence ID" value="KAJ1520379.1"/>
    <property type="molecule type" value="Genomic_DNA"/>
</dbReference>
<sequence>MCLALGLRYNLTWEVQVDILKMVNAIFGKDVIPASKYLYLKKILERPSLADLMMSYRFDRQRVERDSMEDIYDGLVYQQHAKPGGGVLHSKYNFSYNFFTDGCPYGKNSSKTIWPIYVSFNELPPHLRGTYICIAGLYVGEKDPNLSVFLQPFVEQANKLSTTGVKWFHMGTEVISKVIPLVAVADSVARCNLLNMQSFSAKFGCTFCLHESVHTARGQRFTITNQCFEDRTQESLDEDINNAFLVCSHPDPLKRHSRGVKGPTPLLLLKCFDVTSCVVVDYMHCILLGVVRTHIELLFATEKKKFWLNMSEKRIGVGHLESAIDERLLKIKPPKFISRTPRSIKQRKLWKASDWLAWLLFYCLPCLVGILRDDQVVHLAMLTRATYLLLKNSVSEEDVNEAHELFLCYAYLFQKNFGECEMVYNVHLLQHISRGVLNFGPLFTHNAFLFEGQNRHLLQLCKSPNLLTVQIAKKFIVFNSFPSVAARLFSSAEAPAEFCSELLEKRAKYFVRSGSLVLLGKGHPCESLSNEDVTCLSELGVDIEKSLSYKKCIYKNIRYKALRVDDKEGKRNDSFLVTVENEVVVLKHILQDSNKKVILCVEKMVLLREIVCSKIPQIPNKFLILRHIQETGGSRGVKCIEPTEIAGPCVFVNTGVSKYICTIPYGAHTD</sequence>
<evidence type="ECO:0008006" key="3">
    <source>
        <dbReference type="Google" id="ProtNLM"/>
    </source>
</evidence>
<protein>
    <recommendedName>
        <fullName evidence="3">Transposase domain-containing protein</fullName>
    </recommendedName>
</protein>
<dbReference type="AlphaFoldDB" id="A0AAV7X8X4"/>
<evidence type="ECO:0000313" key="2">
    <source>
        <dbReference type="Proteomes" id="UP001075354"/>
    </source>
</evidence>
<gene>
    <name evidence="1" type="ORF">ONE63_003514</name>
</gene>
<reference evidence="1" key="1">
    <citation type="submission" date="2022-12" db="EMBL/GenBank/DDBJ databases">
        <title>Chromosome-level genome assembly of the bean flower thrips Megalurothrips usitatus.</title>
        <authorList>
            <person name="Ma L."/>
            <person name="Liu Q."/>
            <person name="Li H."/>
            <person name="Cai W."/>
        </authorList>
    </citation>
    <scope>NUCLEOTIDE SEQUENCE</scope>
    <source>
        <strain evidence="1">Cailab_2022a</strain>
    </source>
</reference>
<proteinExistence type="predicted"/>
<dbReference type="PANTHER" id="PTHR46579">
    <property type="entry name" value="F5/8 TYPE C DOMAIN-CONTAINING PROTEIN-RELATED"/>
    <property type="match status" value="1"/>
</dbReference>
<keyword evidence="2" id="KW-1185">Reference proteome</keyword>
<comment type="caution">
    <text evidence="1">The sequence shown here is derived from an EMBL/GenBank/DDBJ whole genome shotgun (WGS) entry which is preliminary data.</text>
</comment>